<dbReference type="Gene3D" id="2.60.40.10">
    <property type="entry name" value="Immunoglobulins"/>
    <property type="match status" value="1"/>
</dbReference>
<reference evidence="1 2" key="1">
    <citation type="submission" date="2024-12" db="EMBL/GenBank/DDBJ databases">
        <title>Forecasting of Potato common scab and diversities of Pathogenic streptomyces spp. in china.</title>
        <authorList>
            <person name="Handique U."/>
            <person name="Wu J."/>
        </authorList>
    </citation>
    <scope>NUCLEOTIDE SEQUENCE [LARGE SCALE GENOMIC DNA]</scope>
    <source>
        <strain evidence="1 2">ZRIMU1585</strain>
    </source>
</reference>
<dbReference type="InterPro" id="IPR035986">
    <property type="entry name" value="PKD_dom_sf"/>
</dbReference>
<accession>A0ABW9IYX2</accession>
<evidence type="ECO:0000313" key="1">
    <source>
        <dbReference type="EMBL" id="MFM9653628.1"/>
    </source>
</evidence>
<dbReference type="Proteomes" id="UP001631993">
    <property type="component" value="Unassembled WGS sequence"/>
</dbReference>
<evidence type="ECO:0008006" key="3">
    <source>
        <dbReference type="Google" id="ProtNLM"/>
    </source>
</evidence>
<protein>
    <recommendedName>
        <fullName evidence="3">PKD domain-containing protein</fullName>
    </recommendedName>
</protein>
<gene>
    <name evidence="1" type="ORF">ACKI1S_47145</name>
</gene>
<dbReference type="EMBL" id="JBJVNE010000123">
    <property type="protein sequence ID" value="MFM9653628.1"/>
    <property type="molecule type" value="Genomic_DNA"/>
</dbReference>
<name>A0ABW9IYX2_STRGJ</name>
<proteinExistence type="predicted"/>
<feature type="non-terminal residue" evidence="1">
    <location>
        <position position="1"/>
    </location>
</feature>
<keyword evidence="2" id="KW-1185">Reference proteome</keyword>
<dbReference type="InterPro" id="IPR013783">
    <property type="entry name" value="Ig-like_fold"/>
</dbReference>
<evidence type="ECO:0000313" key="2">
    <source>
        <dbReference type="Proteomes" id="UP001631993"/>
    </source>
</evidence>
<comment type="caution">
    <text evidence="1">The sequence shown here is derived from an EMBL/GenBank/DDBJ whole genome shotgun (WGS) entry which is preliminary data.</text>
</comment>
<feature type="non-terminal residue" evidence="1">
    <location>
        <position position="135"/>
    </location>
</feature>
<dbReference type="RefSeq" id="WP_409097853.1">
    <property type="nucleotide sequence ID" value="NZ_JBJVNE010000123.1"/>
</dbReference>
<organism evidence="1 2">
    <name type="scientific">Streptomyces galilaeus</name>
    <dbReference type="NCBI Taxonomy" id="33899"/>
    <lineage>
        <taxon>Bacteria</taxon>
        <taxon>Bacillati</taxon>
        <taxon>Actinomycetota</taxon>
        <taxon>Actinomycetes</taxon>
        <taxon>Kitasatosporales</taxon>
        <taxon>Streptomycetaceae</taxon>
        <taxon>Streptomyces</taxon>
    </lineage>
</organism>
<sequence length="135" mass="14650">IDKPTPSFSISDTLICAGNSISLTNTTLNSSLYSYRWDLGNGNYTTVANPSNVSFTGSLSGKDTSYTIILKAFTSCDTVSISKTIVVRSKPKVSFTVQTNSNCFPINATFNFTSTADSILQKIYFGDSSLQFLQH</sequence>
<dbReference type="SUPFAM" id="SSF49299">
    <property type="entry name" value="PKD domain"/>
    <property type="match status" value="2"/>
</dbReference>